<feature type="region of interest" description="Disordered" evidence="1">
    <location>
        <begin position="112"/>
        <end position="135"/>
    </location>
</feature>
<protein>
    <submittedName>
        <fullName evidence="3">Uncharacterized protein</fullName>
    </submittedName>
</protein>
<evidence type="ECO:0000313" key="2">
    <source>
        <dbReference type="EMBL" id="TCU25619.1"/>
    </source>
</evidence>
<evidence type="ECO:0000313" key="5">
    <source>
        <dbReference type="Proteomes" id="UP000295547"/>
    </source>
</evidence>
<proteinExistence type="predicted"/>
<name>A0A4R3RXV4_9HYPH</name>
<dbReference type="Proteomes" id="UP000295547">
    <property type="component" value="Unassembled WGS sequence"/>
</dbReference>
<sequence length="168" mass="19160">MSPAFWQTFASGRVYGSPGAARHLGRSEDFQHDRFEATGDIKTGLVPPICRMRPERACKAATRRAFAWRLDPRLRSARTRCALRFLRSIPARSAGIHVLLCGKLWRRTALGDRRVSQTPAASGPRPRVPPRPEHPARFTMMKERSAHLEKPISNRYYTMLHRSSVQRS</sequence>
<accession>A0A4R3RXV4</accession>
<reference evidence="4 5" key="1">
    <citation type="submission" date="2019-03" db="EMBL/GenBank/DDBJ databases">
        <title>Genomic Encyclopedia of Type Strains, Phase IV (KMG-V): Genome sequencing to study the core and pangenomes of soil and plant-associated prokaryotes.</title>
        <authorList>
            <person name="Whitman W."/>
        </authorList>
    </citation>
    <scope>NUCLEOTIDE SEQUENCE [LARGE SCALE GENOMIC DNA]</scope>
    <source>
        <strain evidence="2 5">Gr42</strain>
        <strain evidence="3 4">IE4868</strain>
    </source>
</reference>
<evidence type="ECO:0000313" key="4">
    <source>
        <dbReference type="Proteomes" id="UP000295507"/>
    </source>
</evidence>
<gene>
    <name evidence="3" type="ORF">EV129_102231</name>
    <name evidence="2" type="ORF">EV130_105277</name>
</gene>
<keyword evidence="5" id="KW-1185">Reference proteome</keyword>
<dbReference type="EMBL" id="SMBJ01000005">
    <property type="protein sequence ID" value="TCU25619.1"/>
    <property type="molecule type" value="Genomic_DNA"/>
</dbReference>
<dbReference type="EMBL" id="SMBK01000002">
    <property type="protein sequence ID" value="TCU40094.1"/>
    <property type="molecule type" value="Genomic_DNA"/>
</dbReference>
<organism evidence="3 4">
    <name type="scientific">Rhizobium azibense</name>
    <dbReference type="NCBI Taxonomy" id="1136135"/>
    <lineage>
        <taxon>Bacteria</taxon>
        <taxon>Pseudomonadati</taxon>
        <taxon>Pseudomonadota</taxon>
        <taxon>Alphaproteobacteria</taxon>
        <taxon>Hyphomicrobiales</taxon>
        <taxon>Rhizobiaceae</taxon>
        <taxon>Rhizobium/Agrobacterium group</taxon>
        <taxon>Rhizobium</taxon>
    </lineage>
</organism>
<dbReference type="Proteomes" id="UP000295507">
    <property type="component" value="Unassembled WGS sequence"/>
</dbReference>
<evidence type="ECO:0000256" key="1">
    <source>
        <dbReference type="SAM" id="MobiDB-lite"/>
    </source>
</evidence>
<comment type="caution">
    <text evidence="3">The sequence shown here is derived from an EMBL/GenBank/DDBJ whole genome shotgun (WGS) entry which is preliminary data.</text>
</comment>
<evidence type="ECO:0000313" key="3">
    <source>
        <dbReference type="EMBL" id="TCU40094.1"/>
    </source>
</evidence>
<dbReference type="AlphaFoldDB" id="A0A4R3RXV4"/>